<dbReference type="AlphaFoldDB" id="A0A9D4NHL7"/>
<organism evidence="1 2">
    <name type="scientific">Dreissena polymorpha</name>
    <name type="common">Zebra mussel</name>
    <name type="synonym">Mytilus polymorpha</name>
    <dbReference type="NCBI Taxonomy" id="45954"/>
    <lineage>
        <taxon>Eukaryota</taxon>
        <taxon>Metazoa</taxon>
        <taxon>Spiralia</taxon>
        <taxon>Lophotrochozoa</taxon>
        <taxon>Mollusca</taxon>
        <taxon>Bivalvia</taxon>
        <taxon>Autobranchia</taxon>
        <taxon>Heteroconchia</taxon>
        <taxon>Euheterodonta</taxon>
        <taxon>Imparidentia</taxon>
        <taxon>Neoheterodontei</taxon>
        <taxon>Myida</taxon>
        <taxon>Dreissenoidea</taxon>
        <taxon>Dreissenidae</taxon>
        <taxon>Dreissena</taxon>
    </lineage>
</organism>
<reference evidence="1" key="2">
    <citation type="submission" date="2020-11" db="EMBL/GenBank/DDBJ databases">
        <authorList>
            <person name="McCartney M.A."/>
            <person name="Auch B."/>
            <person name="Kono T."/>
            <person name="Mallez S."/>
            <person name="Becker A."/>
            <person name="Gohl D.M."/>
            <person name="Silverstein K.A.T."/>
            <person name="Koren S."/>
            <person name="Bechman K.B."/>
            <person name="Herman A."/>
            <person name="Abrahante J.E."/>
            <person name="Garbe J."/>
        </authorList>
    </citation>
    <scope>NUCLEOTIDE SEQUENCE</scope>
    <source>
        <strain evidence="1">Duluth1</strain>
        <tissue evidence="1">Whole animal</tissue>
    </source>
</reference>
<evidence type="ECO:0000313" key="2">
    <source>
        <dbReference type="Proteomes" id="UP000828390"/>
    </source>
</evidence>
<protein>
    <submittedName>
        <fullName evidence="1">Uncharacterized protein</fullName>
    </submittedName>
</protein>
<comment type="caution">
    <text evidence="1">The sequence shown here is derived from an EMBL/GenBank/DDBJ whole genome shotgun (WGS) entry which is preliminary data.</text>
</comment>
<proteinExistence type="predicted"/>
<keyword evidence="2" id="KW-1185">Reference proteome</keyword>
<name>A0A9D4NHL7_DREPO</name>
<dbReference type="EMBL" id="JAIWYP010000001">
    <property type="protein sequence ID" value="KAH3893367.1"/>
    <property type="molecule type" value="Genomic_DNA"/>
</dbReference>
<evidence type="ECO:0000313" key="1">
    <source>
        <dbReference type="EMBL" id="KAH3893367.1"/>
    </source>
</evidence>
<accession>A0A9D4NHL7</accession>
<dbReference type="Proteomes" id="UP000828390">
    <property type="component" value="Unassembled WGS sequence"/>
</dbReference>
<reference evidence="1" key="1">
    <citation type="journal article" date="2019" name="bioRxiv">
        <title>The Genome of the Zebra Mussel, Dreissena polymorpha: A Resource for Invasive Species Research.</title>
        <authorList>
            <person name="McCartney M.A."/>
            <person name="Auch B."/>
            <person name="Kono T."/>
            <person name="Mallez S."/>
            <person name="Zhang Y."/>
            <person name="Obille A."/>
            <person name="Becker A."/>
            <person name="Abrahante J.E."/>
            <person name="Garbe J."/>
            <person name="Badalamenti J.P."/>
            <person name="Herman A."/>
            <person name="Mangelson H."/>
            <person name="Liachko I."/>
            <person name="Sullivan S."/>
            <person name="Sone E.D."/>
            <person name="Koren S."/>
            <person name="Silverstein K.A.T."/>
            <person name="Beckman K.B."/>
            <person name="Gohl D.M."/>
        </authorList>
    </citation>
    <scope>NUCLEOTIDE SEQUENCE</scope>
    <source>
        <strain evidence="1">Duluth1</strain>
        <tissue evidence="1">Whole animal</tissue>
    </source>
</reference>
<gene>
    <name evidence="1" type="ORF">DPMN_017514</name>
</gene>
<sequence length="172" mass="19541">MCPDSYCINEVTNKEDGSKWVDRRQVIKRSAISSSYCGFQLTVSLKSHIEQSAQRVMIQTNTMKDIHCTYCCTTENCNRDIKPAQDTLYVRVFCDMWERDCVGNSKEVIDYVVVVIGDGLPGVNTSSPRSTYTSPNSDLVLQYFCENINNVNCSRYAYDVPCGTDGRFYPNM</sequence>